<protein>
    <submittedName>
        <fullName evidence="6">DNA-binding transcriptional regulator, LacI/PurR family</fullName>
    </submittedName>
</protein>
<dbReference type="STRING" id="64702.SAMN05443377_12825"/>
<dbReference type="Proteomes" id="UP000198815">
    <property type="component" value="Unassembled WGS sequence"/>
</dbReference>
<dbReference type="SMART" id="SM00354">
    <property type="entry name" value="HTH_LACI"/>
    <property type="match status" value="1"/>
</dbReference>
<dbReference type="Gene3D" id="3.40.50.2300">
    <property type="match status" value="2"/>
</dbReference>
<dbReference type="PANTHER" id="PTHR30146:SF153">
    <property type="entry name" value="LACTOSE OPERON REPRESSOR"/>
    <property type="match status" value="1"/>
</dbReference>
<feature type="domain" description="HTH lacI-type" evidence="5">
    <location>
        <begin position="32"/>
        <end position="86"/>
    </location>
</feature>
<dbReference type="InterPro" id="IPR046335">
    <property type="entry name" value="LacI/GalR-like_sensor"/>
</dbReference>
<keyword evidence="1" id="KW-0805">Transcription regulation</keyword>
<evidence type="ECO:0000256" key="4">
    <source>
        <dbReference type="SAM" id="MobiDB-lite"/>
    </source>
</evidence>
<dbReference type="SUPFAM" id="SSF47413">
    <property type="entry name" value="lambda repressor-like DNA-binding domains"/>
    <property type="match status" value="1"/>
</dbReference>
<dbReference type="InterPro" id="IPR010982">
    <property type="entry name" value="Lambda_DNA-bd_dom_sf"/>
</dbReference>
<feature type="compositionally biased region" description="Basic residues" evidence="4">
    <location>
        <begin position="19"/>
        <end position="29"/>
    </location>
</feature>
<evidence type="ECO:0000259" key="5">
    <source>
        <dbReference type="PROSITE" id="PS50932"/>
    </source>
</evidence>
<dbReference type="SUPFAM" id="SSF53822">
    <property type="entry name" value="Periplasmic binding protein-like I"/>
    <property type="match status" value="1"/>
</dbReference>
<dbReference type="InterPro" id="IPR028082">
    <property type="entry name" value="Peripla_BP_I"/>
</dbReference>
<sequence length="362" mass="38801">MSRAAAAGNSALHPTGGQHVRRARKKGTKHSPVMADVARIAGVSAQTVSRVSNGEPNVREETRRRVIQVMREVGYRPNVAARALKRGRYNSVGVITFTLSTYGNMKTIDALSTTLAGRGFSTTLMVTSERTEKSVSGAYNRLAEEAVDAIVLLFEEGLIDSAEAEFPPGVPVLIVGSTRQELRMPTVDVDQDQGGVLATRHLLELGHRQICHVRGPRRGFAADKRERAWRRTLEDAGLRPGEVFPGDWSAESGYRAGTIIAGRPEITAVFAGNDSMAIGVIRALTEAGRRVPQEVSVMGFDDASDSAYVVPPLTTVSQNFETLGRLATELVVDAVSSGSIALQHVLVPCSLVVRGSTAPAPH</sequence>
<gene>
    <name evidence="6" type="ORF">SAMN05443377_12825</name>
</gene>
<evidence type="ECO:0000256" key="1">
    <source>
        <dbReference type="ARBA" id="ARBA00023015"/>
    </source>
</evidence>
<dbReference type="CDD" id="cd01392">
    <property type="entry name" value="HTH_LacI"/>
    <property type="match status" value="1"/>
</dbReference>
<dbReference type="PANTHER" id="PTHR30146">
    <property type="entry name" value="LACI-RELATED TRANSCRIPTIONAL REPRESSOR"/>
    <property type="match status" value="1"/>
</dbReference>
<organism evidence="6 7">
    <name type="scientific">Propionibacterium cyclohexanicum</name>
    <dbReference type="NCBI Taxonomy" id="64702"/>
    <lineage>
        <taxon>Bacteria</taxon>
        <taxon>Bacillati</taxon>
        <taxon>Actinomycetota</taxon>
        <taxon>Actinomycetes</taxon>
        <taxon>Propionibacteriales</taxon>
        <taxon>Propionibacteriaceae</taxon>
        <taxon>Propionibacterium</taxon>
    </lineage>
</organism>
<evidence type="ECO:0000256" key="2">
    <source>
        <dbReference type="ARBA" id="ARBA00023125"/>
    </source>
</evidence>
<proteinExistence type="predicted"/>
<keyword evidence="2 6" id="KW-0238">DNA-binding</keyword>
<dbReference type="GO" id="GO:0000976">
    <property type="term" value="F:transcription cis-regulatory region binding"/>
    <property type="evidence" value="ECO:0007669"/>
    <property type="project" value="TreeGrafter"/>
</dbReference>
<dbReference type="Pfam" id="PF00356">
    <property type="entry name" value="LacI"/>
    <property type="match status" value="1"/>
</dbReference>
<dbReference type="GO" id="GO:0003700">
    <property type="term" value="F:DNA-binding transcription factor activity"/>
    <property type="evidence" value="ECO:0007669"/>
    <property type="project" value="TreeGrafter"/>
</dbReference>
<keyword evidence="7" id="KW-1185">Reference proteome</keyword>
<dbReference type="OrthoDB" id="9785139at2"/>
<evidence type="ECO:0000256" key="3">
    <source>
        <dbReference type="ARBA" id="ARBA00023163"/>
    </source>
</evidence>
<evidence type="ECO:0000313" key="6">
    <source>
        <dbReference type="EMBL" id="SES00690.1"/>
    </source>
</evidence>
<evidence type="ECO:0000313" key="7">
    <source>
        <dbReference type="Proteomes" id="UP000198815"/>
    </source>
</evidence>
<reference evidence="6 7" key="1">
    <citation type="submission" date="2016-10" db="EMBL/GenBank/DDBJ databases">
        <authorList>
            <person name="de Groot N.N."/>
        </authorList>
    </citation>
    <scope>NUCLEOTIDE SEQUENCE [LARGE SCALE GENOMIC DNA]</scope>
    <source>
        <strain evidence="6 7">DSM 16859</strain>
    </source>
</reference>
<accession>A0A1H9TTM1</accession>
<dbReference type="PROSITE" id="PS50932">
    <property type="entry name" value="HTH_LACI_2"/>
    <property type="match status" value="1"/>
</dbReference>
<feature type="region of interest" description="Disordered" evidence="4">
    <location>
        <begin position="1"/>
        <end position="31"/>
    </location>
</feature>
<dbReference type="RefSeq" id="WP_091971099.1">
    <property type="nucleotide sequence ID" value="NZ_FOGZ01000028.1"/>
</dbReference>
<dbReference type="AlphaFoldDB" id="A0A1H9TTM1"/>
<keyword evidence="3" id="KW-0804">Transcription</keyword>
<dbReference type="Pfam" id="PF13377">
    <property type="entry name" value="Peripla_BP_3"/>
    <property type="match status" value="1"/>
</dbReference>
<dbReference type="EMBL" id="FOGZ01000028">
    <property type="protein sequence ID" value="SES00690.1"/>
    <property type="molecule type" value="Genomic_DNA"/>
</dbReference>
<name>A0A1H9TTM1_9ACTN</name>
<dbReference type="Gene3D" id="1.10.260.40">
    <property type="entry name" value="lambda repressor-like DNA-binding domains"/>
    <property type="match status" value="1"/>
</dbReference>
<dbReference type="CDD" id="cd01574">
    <property type="entry name" value="PBP1_LacI"/>
    <property type="match status" value="1"/>
</dbReference>
<dbReference type="InterPro" id="IPR000843">
    <property type="entry name" value="HTH_LacI"/>
</dbReference>